<dbReference type="PANTHER" id="PTHR46796">
    <property type="entry name" value="HTH-TYPE TRANSCRIPTIONAL ACTIVATOR RHAS-RELATED"/>
    <property type="match status" value="1"/>
</dbReference>
<dbReference type="InterPro" id="IPR050204">
    <property type="entry name" value="AraC_XylS_family_regulators"/>
</dbReference>
<accession>A0A2P8E996</accession>
<sequence length="269" mass="28571">MTLFRSPVPALAPFVDVLWYVDERLPPGRERRLPNGSMQLVVNLADDVVHWYDGVGLDVAHNVHGAALCGAVTGPVGIDTADRAVGAGVVFRPGGAVPFFAPPASALTEPVVALDALWGRTGATMRESLLEQPTPNGVLATLERALLARVVRPLEPDRSVARAAAALDRGAPVAAVADDLGVVASTLHRRFSESVGLAPKSYARVRRLQRVLRHVGDDGATDWAGAAAVHGFVDQAHLVNDFRRLTGLTPGRYRPRSAGEHNHVPLGRA</sequence>
<evidence type="ECO:0000259" key="5">
    <source>
        <dbReference type="PROSITE" id="PS01124"/>
    </source>
</evidence>
<proteinExistence type="predicted"/>
<dbReference type="Pfam" id="PF12833">
    <property type="entry name" value="HTH_18"/>
    <property type="match status" value="1"/>
</dbReference>
<gene>
    <name evidence="6" type="ORF">CLV30_103208</name>
</gene>
<dbReference type="RefSeq" id="WP_106536269.1">
    <property type="nucleotide sequence ID" value="NZ_ML142901.1"/>
</dbReference>
<dbReference type="InterPro" id="IPR046532">
    <property type="entry name" value="DUF6597"/>
</dbReference>
<dbReference type="GO" id="GO:0043565">
    <property type="term" value="F:sequence-specific DNA binding"/>
    <property type="evidence" value="ECO:0007669"/>
    <property type="project" value="InterPro"/>
</dbReference>
<keyword evidence="7" id="KW-1185">Reference proteome</keyword>
<dbReference type="InterPro" id="IPR009057">
    <property type="entry name" value="Homeodomain-like_sf"/>
</dbReference>
<dbReference type="InterPro" id="IPR018060">
    <property type="entry name" value="HTH_AraC"/>
</dbReference>
<protein>
    <submittedName>
        <fullName evidence="6">AraC family transcriptional regulator</fullName>
    </submittedName>
</protein>
<reference evidence="6 7" key="1">
    <citation type="submission" date="2018-03" db="EMBL/GenBank/DDBJ databases">
        <title>Genomic Encyclopedia of Archaeal and Bacterial Type Strains, Phase II (KMG-II): from individual species to whole genera.</title>
        <authorList>
            <person name="Goeker M."/>
        </authorList>
    </citation>
    <scope>NUCLEOTIDE SEQUENCE [LARGE SCALE GENOMIC DNA]</scope>
    <source>
        <strain evidence="6 7">DSM 45211</strain>
    </source>
</reference>
<dbReference type="Pfam" id="PF20240">
    <property type="entry name" value="DUF6597"/>
    <property type="match status" value="1"/>
</dbReference>
<keyword evidence="1" id="KW-0805">Transcription regulation</keyword>
<dbReference type="Proteomes" id="UP000243528">
    <property type="component" value="Unassembled WGS sequence"/>
</dbReference>
<dbReference type="Gene3D" id="1.10.10.60">
    <property type="entry name" value="Homeodomain-like"/>
    <property type="match status" value="1"/>
</dbReference>
<evidence type="ECO:0000313" key="6">
    <source>
        <dbReference type="EMBL" id="PSL06053.1"/>
    </source>
</evidence>
<keyword evidence="3" id="KW-0804">Transcription</keyword>
<dbReference type="EMBL" id="PYGE01000003">
    <property type="protein sequence ID" value="PSL06053.1"/>
    <property type="molecule type" value="Genomic_DNA"/>
</dbReference>
<evidence type="ECO:0000256" key="4">
    <source>
        <dbReference type="SAM" id="MobiDB-lite"/>
    </source>
</evidence>
<dbReference type="OrthoDB" id="2559672at2"/>
<evidence type="ECO:0000313" key="7">
    <source>
        <dbReference type="Proteomes" id="UP000243528"/>
    </source>
</evidence>
<dbReference type="GO" id="GO:0003700">
    <property type="term" value="F:DNA-binding transcription factor activity"/>
    <property type="evidence" value="ECO:0007669"/>
    <property type="project" value="InterPro"/>
</dbReference>
<evidence type="ECO:0000256" key="3">
    <source>
        <dbReference type="ARBA" id="ARBA00023163"/>
    </source>
</evidence>
<comment type="caution">
    <text evidence="6">The sequence shown here is derived from an EMBL/GenBank/DDBJ whole genome shotgun (WGS) entry which is preliminary data.</text>
</comment>
<feature type="domain" description="HTH araC/xylS-type" evidence="5">
    <location>
        <begin position="157"/>
        <end position="256"/>
    </location>
</feature>
<dbReference type="SMART" id="SM00342">
    <property type="entry name" value="HTH_ARAC"/>
    <property type="match status" value="1"/>
</dbReference>
<dbReference type="PANTHER" id="PTHR46796:SF15">
    <property type="entry name" value="BLL1074 PROTEIN"/>
    <property type="match status" value="1"/>
</dbReference>
<feature type="region of interest" description="Disordered" evidence="4">
    <location>
        <begin position="250"/>
        <end position="269"/>
    </location>
</feature>
<name>A0A2P8E996_9ACTN</name>
<evidence type="ECO:0000256" key="2">
    <source>
        <dbReference type="ARBA" id="ARBA00023125"/>
    </source>
</evidence>
<evidence type="ECO:0000256" key="1">
    <source>
        <dbReference type="ARBA" id="ARBA00023015"/>
    </source>
</evidence>
<dbReference type="AlphaFoldDB" id="A0A2P8E996"/>
<organism evidence="6 7">
    <name type="scientific">Haloactinopolyspora alba</name>
    <dbReference type="NCBI Taxonomy" id="648780"/>
    <lineage>
        <taxon>Bacteria</taxon>
        <taxon>Bacillati</taxon>
        <taxon>Actinomycetota</taxon>
        <taxon>Actinomycetes</taxon>
        <taxon>Jiangellales</taxon>
        <taxon>Jiangellaceae</taxon>
        <taxon>Haloactinopolyspora</taxon>
    </lineage>
</organism>
<dbReference type="SUPFAM" id="SSF46689">
    <property type="entry name" value="Homeodomain-like"/>
    <property type="match status" value="1"/>
</dbReference>
<dbReference type="PROSITE" id="PS01124">
    <property type="entry name" value="HTH_ARAC_FAMILY_2"/>
    <property type="match status" value="1"/>
</dbReference>
<keyword evidence="2" id="KW-0238">DNA-binding</keyword>